<dbReference type="GeneID" id="183251"/>
<feature type="transmembrane region" description="Helical" evidence="1">
    <location>
        <begin position="118"/>
        <end position="149"/>
    </location>
</feature>
<dbReference type="ExpressionAtlas" id="Q93340">
    <property type="expression patterns" value="baseline and differential"/>
</dbReference>
<dbReference type="PANTHER" id="PTHR34152:SF5">
    <property type="entry name" value="CANDIDATE TUMOR SUPPRESSOR PROTEIN"/>
    <property type="match status" value="1"/>
</dbReference>
<dbReference type="PIR" id="T19777">
    <property type="entry name" value="T19777"/>
</dbReference>
<feature type="transmembrane region" description="Helical" evidence="1">
    <location>
        <begin position="42"/>
        <end position="59"/>
    </location>
</feature>
<feature type="transmembrane region" description="Helical" evidence="1">
    <location>
        <begin position="80"/>
        <end position="106"/>
    </location>
</feature>
<dbReference type="UCSC" id="C36B1.6a">
    <property type="organism name" value="c. elegans"/>
</dbReference>
<dbReference type="RefSeq" id="NP_492362.2">
    <property type="nucleotide sequence ID" value="NM_059961.9"/>
</dbReference>
<evidence type="ECO:0000313" key="3">
    <source>
        <dbReference type="Proteomes" id="UP000001940"/>
    </source>
</evidence>
<dbReference type="PaxDb" id="6239-C36B1.6a"/>
<dbReference type="OrthoDB" id="5871992at2759"/>
<dbReference type="Proteomes" id="UP000001940">
    <property type="component" value="Chromosome I"/>
</dbReference>
<dbReference type="WormBase" id="C36B1.6a">
    <property type="protein sequence ID" value="CE37752"/>
    <property type="gene ID" value="WBGene00007973"/>
</dbReference>
<evidence type="ECO:0000256" key="1">
    <source>
        <dbReference type="SAM" id="Phobius"/>
    </source>
</evidence>
<dbReference type="InParanoid" id="Q93340"/>
<dbReference type="Bgee" id="WBGene00007973">
    <property type="expression patterns" value="Expressed in larva and 2 other cell types or tissues"/>
</dbReference>
<keyword evidence="1" id="KW-0812">Transmembrane</keyword>
<keyword evidence="1" id="KW-0472">Membrane</keyword>
<name>Q93340_CAEEL</name>
<reference evidence="2 3" key="1">
    <citation type="journal article" date="1998" name="Science">
        <title>Genome sequence of the nematode C. elegans: a platform for investigating biology.</title>
        <authorList>
            <consortium name="The C. elegans sequencing consortium"/>
            <person name="Sulson J.E."/>
            <person name="Waterston R."/>
        </authorList>
    </citation>
    <scope>NUCLEOTIDE SEQUENCE [LARGE SCALE GENOMIC DNA]</scope>
    <source>
        <strain evidence="2 3">Bristol N2</strain>
    </source>
</reference>
<protein>
    <submittedName>
        <fullName evidence="2">Candidate tumor suppressor protein</fullName>
    </submittedName>
</protein>
<accession>Q93340</accession>
<dbReference type="FunCoup" id="Q93340">
    <property type="interactions" value="3"/>
</dbReference>
<feature type="transmembrane region" description="Helical" evidence="1">
    <location>
        <begin position="7"/>
        <end position="30"/>
    </location>
</feature>
<dbReference type="PANTHER" id="PTHR34152">
    <property type="entry name" value="PROTEIN CBG12353-RELATED"/>
    <property type="match status" value="1"/>
</dbReference>
<evidence type="ECO:0000313" key="4">
    <source>
        <dbReference type="WormBase" id="C36B1.6a"/>
    </source>
</evidence>
<sequence>MGTCITVCCIAPCVLIFSLAIPAFLMYVGISRIDHCPVNSNIPIWMICIASLMVIQVIMESFPCVKDRSVKKMECSIDCCSIFSVLLNIARMVMFGGTILGCVLVISTFSRNNECDQLLYWTSFIFCAFFIIFYSITTCIFICCCCCIFTGAYRSVPTNEEVQMGAQYTGRNTKE</sequence>
<dbReference type="CTD" id="183251"/>
<organism evidence="2 3">
    <name type="scientific">Caenorhabditis elegans</name>
    <dbReference type="NCBI Taxonomy" id="6239"/>
    <lineage>
        <taxon>Eukaryota</taxon>
        <taxon>Metazoa</taxon>
        <taxon>Ecdysozoa</taxon>
        <taxon>Nematoda</taxon>
        <taxon>Chromadorea</taxon>
        <taxon>Rhabditida</taxon>
        <taxon>Rhabditina</taxon>
        <taxon>Rhabditomorpha</taxon>
        <taxon>Rhabditoidea</taxon>
        <taxon>Rhabditidae</taxon>
        <taxon>Peloderinae</taxon>
        <taxon>Caenorhabditis</taxon>
    </lineage>
</organism>
<dbReference type="PhylomeDB" id="Q93340"/>
<dbReference type="EMBL" id="BX284601">
    <property type="protein sequence ID" value="CAB02271.3"/>
    <property type="molecule type" value="Genomic_DNA"/>
</dbReference>
<proteinExistence type="predicted"/>
<dbReference type="AGR" id="WB:WBGene00007973"/>
<dbReference type="OMA" id="WMICVAS"/>
<keyword evidence="1" id="KW-1133">Transmembrane helix</keyword>
<dbReference type="AlphaFoldDB" id="Q93340"/>
<gene>
    <name evidence="2 4" type="ORF">C36B1.6</name>
    <name evidence="2" type="ORF">CELE_C36B1.6</name>
</gene>
<evidence type="ECO:0000313" key="2">
    <source>
        <dbReference type="EMBL" id="CAB02271.3"/>
    </source>
</evidence>
<keyword evidence="3" id="KW-1185">Reference proteome</keyword>
<dbReference type="eggNOG" id="ENOG502TINK">
    <property type="taxonomic scope" value="Eukaryota"/>
</dbReference>